<dbReference type="STRING" id="89524.SAMN05444370_1015"/>
<reference evidence="2 3" key="1">
    <citation type="submission" date="2016-10" db="EMBL/GenBank/DDBJ databases">
        <authorList>
            <person name="de Groot N.N."/>
        </authorList>
    </citation>
    <scope>NUCLEOTIDE SEQUENCE [LARGE SCALE GENOMIC DNA]</scope>
    <source>
        <strain evidence="2 3">DSM 15345</strain>
    </source>
</reference>
<proteinExistence type="predicted"/>
<evidence type="ECO:0000313" key="3">
    <source>
        <dbReference type="Proteomes" id="UP000198703"/>
    </source>
</evidence>
<accession>A0A1H3VFK5</accession>
<evidence type="ECO:0000259" key="1">
    <source>
        <dbReference type="Pfam" id="PF00535"/>
    </source>
</evidence>
<dbReference type="InterPro" id="IPR029044">
    <property type="entry name" value="Nucleotide-diphossugar_trans"/>
</dbReference>
<dbReference type="SUPFAM" id="SSF53448">
    <property type="entry name" value="Nucleotide-diphospho-sugar transferases"/>
    <property type="match status" value="1"/>
</dbReference>
<dbReference type="AlphaFoldDB" id="A0A1H3VFK5"/>
<dbReference type="GO" id="GO:0016740">
    <property type="term" value="F:transferase activity"/>
    <property type="evidence" value="ECO:0007669"/>
    <property type="project" value="UniProtKB-KW"/>
</dbReference>
<feature type="domain" description="Glycosyltransferase 2-like" evidence="1">
    <location>
        <begin position="17"/>
        <end position="183"/>
    </location>
</feature>
<keyword evidence="2" id="KW-0808">Transferase</keyword>
<protein>
    <submittedName>
        <fullName evidence="2">Glycosyltransferase like family 2</fullName>
    </submittedName>
</protein>
<dbReference type="InterPro" id="IPR001173">
    <property type="entry name" value="Glyco_trans_2-like"/>
</dbReference>
<dbReference type="RefSeq" id="WP_175478689.1">
    <property type="nucleotide sequence ID" value="NZ_FNQM01000001.1"/>
</dbReference>
<dbReference type="Gene3D" id="3.90.550.10">
    <property type="entry name" value="Spore Coat Polysaccharide Biosynthesis Protein SpsA, Chain A"/>
    <property type="match status" value="1"/>
</dbReference>
<sequence length="251" mass="28367">MRQGAAEGVTAVLTSCGRMRQLGRLLESLRAFNDHPLARFILMEDSGDAEAGRIAADLGFDVELHLAQQRRGQLASIDYAYARVETPWILHLEDDYVFTRPGYVAEALAVLRADPRVSMVSGRVWGEEFAGTRPPVTAVDGVRVRLIPRDAHPSWFGYAFHTGLRRKREWERFGPFAPYRREWDVSYAMKRAGMRMAYLVEPAYHDDDLGEQSASSDPARPARAASLGYKFSKSAKKALFRVERALGRYRD</sequence>
<dbReference type="Proteomes" id="UP000198703">
    <property type="component" value="Unassembled WGS sequence"/>
</dbReference>
<name>A0A1H3VFK5_9RHOB</name>
<dbReference type="EMBL" id="FNQM01000001">
    <property type="protein sequence ID" value="SDZ72922.1"/>
    <property type="molecule type" value="Genomic_DNA"/>
</dbReference>
<organism evidence="2 3">
    <name type="scientific">Rubrimonas cliftonensis</name>
    <dbReference type="NCBI Taxonomy" id="89524"/>
    <lineage>
        <taxon>Bacteria</taxon>
        <taxon>Pseudomonadati</taxon>
        <taxon>Pseudomonadota</taxon>
        <taxon>Alphaproteobacteria</taxon>
        <taxon>Rhodobacterales</taxon>
        <taxon>Paracoccaceae</taxon>
        <taxon>Rubrimonas</taxon>
    </lineage>
</organism>
<dbReference type="Pfam" id="PF00535">
    <property type="entry name" value="Glycos_transf_2"/>
    <property type="match status" value="1"/>
</dbReference>
<keyword evidence="3" id="KW-1185">Reference proteome</keyword>
<gene>
    <name evidence="2" type="ORF">SAMN05444370_1015</name>
</gene>
<evidence type="ECO:0000313" key="2">
    <source>
        <dbReference type="EMBL" id="SDZ72922.1"/>
    </source>
</evidence>